<proteinExistence type="predicted"/>
<evidence type="ECO:0000256" key="3">
    <source>
        <dbReference type="ARBA" id="ARBA00022553"/>
    </source>
</evidence>
<accession>A0A542YH96</accession>
<reference evidence="11 12" key="1">
    <citation type="submission" date="2019-06" db="EMBL/GenBank/DDBJ databases">
        <title>Sequencing the genomes of 1000 actinobacteria strains.</title>
        <authorList>
            <person name="Klenk H.-P."/>
        </authorList>
    </citation>
    <scope>NUCLEOTIDE SEQUENCE [LARGE SCALE GENOMIC DNA]</scope>
    <source>
        <strain evidence="11 12">DSM 26477</strain>
    </source>
</reference>
<keyword evidence="12" id="KW-1185">Reference proteome</keyword>
<dbReference type="InterPro" id="IPR011712">
    <property type="entry name" value="Sig_transdc_His_kin_sub3_dim/P"/>
</dbReference>
<dbReference type="GO" id="GO:0000155">
    <property type="term" value="F:phosphorelay sensor kinase activity"/>
    <property type="evidence" value="ECO:0007669"/>
    <property type="project" value="InterPro"/>
</dbReference>
<dbReference type="EMBL" id="VFOM01000001">
    <property type="protein sequence ID" value="TQL47354.1"/>
    <property type="molecule type" value="Genomic_DNA"/>
</dbReference>
<dbReference type="PANTHER" id="PTHR24421">
    <property type="entry name" value="NITRATE/NITRITE SENSOR PROTEIN NARX-RELATED"/>
    <property type="match status" value="1"/>
</dbReference>
<dbReference type="PANTHER" id="PTHR24421:SF10">
    <property type="entry name" value="NITRATE_NITRITE SENSOR PROTEIN NARQ"/>
    <property type="match status" value="1"/>
</dbReference>
<evidence type="ECO:0000256" key="5">
    <source>
        <dbReference type="ARBA" id="ARBA00022741"/>
    </source>
</evidence>
<evidence type="ECO:0000256" key="4">
    <source>
        <dbReference type="ARBA" id="ARBA00022679"/>
    </source>
</evidence>
<dbReference type="Proteomes" id="UP000317998">
    <property type="component" value="Unassembled WGS sequence"/>
</dbReference>
<dbReference type="EC" id="2.7.13.3" evidence="2"/>
<dbReference type="Pfam" id="PF02518">
    <property type="entry name" value="HATPase_c"/>
    <property type="match status" value="1"/>
</dbReference>
<dbReference type="Gene3D" id="3.30.565.10">
    <property type="entry name" value="Histidine kinase-like ATPase, C-terminal domain"/>
    <property type="match status" value="1"/>
</dbReference>
<keyword evidence="3" id="KW-0597">Phosphoprotein</keyword>
<dbReference type="InterPro" id="IPR025828">
    <property type="entry name" value="Put_sensor_dom"/>
</dbReference>
<dbReference type="SMART" id="SM00387">
    <property type="entry name" value="HATPase_c"/>
    <property type="match status" value="1"/>
</dbReference>
<dbReference type="AlphaFoldDB" id="A0A542YH96"/>
<dbReference type="RefSeq" id="WP_141879615.1">
    <property type="nucleotide sequence ID" value="NZ_VFOM01000001.1"/>
</dbReference>
<dbReference type="CDD" id="cd16917">
    <property type="entry name" value="HATPase_UhpB-NarQ-NarX-like"/>
    <property type="match status" value="1"/>
</dbReference>
<evidence type="ECO:0000313" key="12">
    <source>
        <dbReference type="Proteomes" id="UP000317998"/>
    </source>
</evidence>
<dbReference type="InterPro" id="IPR036890">
    <property type="entry name" value="HATPase_C_sf"/>
</dbReference>
<feature type="transmembrane region" description="Helical" evidence="9">
    <location>
        <begin position="118"/>
        <end position="139"/>
    </location>
</feature>
<keyword evidence="7" id="KW-0067">ATP-binding</keyword>
<evidence type="ECO:0000256" key="2">
    <source>
        <dbReference type="ARBA" id="ARBA00012438"/>
    </source>
</evidence>
<feature type="domain" description="Histidine kinase/HSP90-like ATPase" evidence="10">
    <location>
        <begin position="306"/>
        <end position="403"/>
    </location>
</feature>
<feature type="transmembrane region" description="Helical" evidence="9">
    <location>
        <begin position="45"/>
        <end position="64"/>
    </location>
</feature>
<evidence type="ECO:0000256" key="1">
    <source>
        <dbReference type="ARBA" id="ARBA00000085"/>
    </source>
</evidence>
<dbReference type="OrthoDB" id="5242012at2"/>
<protein>
    <recommendedName>
        <fullName evidence="2">histidine kinase</fullName>
        <ecNumber evidence="2">2.7.13.3</ecNumber>
    </recommendedName>
</protein>
<evidence type="ECO:0000256" key="7">
    <source>
        <dbReference type="ARBA" id="ARBA00022840"/>
    </source>
</evidence>
<keyword evidence="6 11" id="KW-0418">Kinase</keyword>
<evidence type="ECO:0000256" key="6">
    <source>
        <dbReference type="ARBA" id="ARBA00022777"/>
    </source>
</evidence>
<dbReference type="Gene3D" id="1.20.5.1930">
    <property type="match status" value="1"/>
</dbReference>
<dbReference type="GO" id="GO:0005524">
    <property type="term" value="F:ATP binding"/>
    <property type="evidence" value="ECO:0007669"/>
    <property type="project" value="UniProtKB-KW"/>
</dbReference>
<dbReference type="InterPro" id="IPR050482">
    <property type="entry name" value="Sensor_HK_TwoCompSys"/>
</dbReference>
<evidence type="ECO:0000256" key="9">
    <source>
        <dbReference type="SAM" id="Phobius"/>
    </source>
</evidence>
<dbReference type="GO" id="GO:0016020">
    <property type="term" value="C:membrane"/>
    <property type="evidence" value="ECO:0007669"/>
    <property type="project" value="InterPro"/>
</dbReference>
<dbReference type="Pfam" id="PF07730">
    <property type="entry name" value="HisKA_3"/>
    <property type="match status" value="1"/>
</dbReference>
<keyword evidence="5" id="KW-0547">Nucleotide-binding</keyword>
<keyword evidence="9" id="KW-0472">Membrane</keyword>
<name>A0A542YH96_9MICO</name>
<gene>
    <name evidence="11" type="ORF">FB562_0410</name>
</gene>
<evidence type="ECO:0000256" key="8">
    <source>
        <dbReference type="ARBA" id="ARBA00023012"/>
    </source>
</evidence>
<evidence type="ECO:0000313" key="11">
    <source>
        <dbReference type="EMBL" id="TQL47354.1"/>
    </source>
</evidence>
<keyword evidence="9" id="KW-0812">Transmembrane</keyword>
<keyword evidence="9" id="KW-1133">Transmembrane helix</keyword>
<feature type="transmembrane region" description="Helical" evidence="9">
    <location>
        <begin position="12"/>
        <end position="39"/>
    </location>
</feature>
<organism evidence="11 12">
    <name type="scientific">Homoserinimonas aerilata</name>
    <dbReference type="NCBI Taxonomy" id="1162970"/>
    <lineage>
        <taxon>Bacteria</taxon>
        <taxon>Bacillati</taxon>
        <taxon>Actinomycetota</taxon>
        <taxon>Actinomycetes</taxon>
        <taxon>Micrococcales</taxon>
        <taxon>Microbacteriaceae</taxon>
        <taxon>Homoserinimonas</taxon>
    </lineage>
</organism>
<dbReference type="Pfam" id="PF13796">
    <property type="entry name" value="Sensor"/>
    <property type="match status" value="1"/>
</dbReference>
<feature type="transmembrane region" description="Helical" evidence="9">
    <location>
        <begin position="145"/>
        <end position="164"/>
    </location>
</feature>
<dbReference type="GO" id="GO:0046983">
    <property type="term" value="F:protein dimerization activity"/>
    <property type="evidence" value="ECO:0007669"/>
    <property type="project" value="InterPro"/>
</dbReference>
<comment type="catalytic activity">
    <reaction evidence="1">
        <text>ATP + protein L-histidine = ADP + protein N-phospho-L-histidine.</text>
        <dbReference type="EC" id="2.7.13.3"/>
    </reaction>
</comment>
<dbReference type="SUPFAM" id="SSF55874">
    <property type="entry name" value="ATPase domain of HSP90 chaperone/DNA topoisomerase II/histidine kinase"/>
    <property type="match status" value="1"/>
</dbReference>
<evidence type="ECO:0000259" key="10">
    <source>
        <dbReference type="SMART" id="SM00387"/>
    </source>
</evidence>
<comment type="caution">
    <text evidence="11">The sequence shown here is derived from an EMBL/GenBank/DDBJ whole genome shotgun (WGS) entry which is preliminary data.</text>
</comment>
<sequence length="403" mass="42507">MNIKPLLRHAGFAWASAIDLLLDSILATIWFVTIVTLMATGIGTLPVFGVGVLLLVLAGGLTRLSGWVERHRAMALYQVQITPLVRRRTKSTGAFRWVAQTFVDLIDPVTWRTILHHLLSMILGSVMVGLWSLLGGIVLRQWGTGLGWLALLIGLPVLVAYIYFAGILDRRLSIELLGRGTTAQLLEKVDTLSDARQGAVDAASLERQRIERNLHDGVQPQLVSVALTLGMAKSKFASDPDAAFALLEQAHTETKSSITELRQLARGIHPAVLTDRGLDAALSAVASRCSVPTTITVDVPGPAAAEAEAVIYFAVSEALTNVAKHSGASECTVTVVSSGSGDGCRLVATVRDNGTGGAHIGEGLGQGGLAGMRERVRAAGGTLLIESPTGGPTHITVEVPCAS</sequence>
<dbReference type="InterPro" id="IPR003594">
    <property type="entry name" value="HATPase_dom"/>
</dbReference>
<keyword evidence="4" id="KW-0808">Transferase</keyword>
<keyword evidence="8" id="KW-0902">Two-component regulatory system</keyword>